<accession>A0AAD6VKC0</accession>
<name>A0AAD6VKC0_9AGAR</name>
<evidence type="ECO:0000313" key="3">
    <source>
        <dbReference type="Proteomes" id="UP001219525"/>
    </source>
</evidence>
<evidence type="ECO:0000313" key="2">
    <source>
        <dbReference type="EMBL" id="KAJ7214562.1"/>
    </source>
</evidence>
<sequence length="343" mass="37320">MNLTQGLTELVVLDELVLLADHEVEWRTGVGRYSGRPGARNWAIETAASAFLSPSADPPGLGDHPNARPSPHKAWSRHFERIATARGTPSTVILASRLALTDRLKSSPRVPGTSTVPNQTSFDLLTSKHYPKSSPTMPGTDTHICVSLSFTSTISASLRPPASVLPPIQHGSNSDDSDAYDYNSMAAIKLINITRHTGRSAHCRPRLPWVALLEAPLLPRLCGDDFCTPHLLYDPPLTADRAINVTLRTCRLLFTPPPPLLRVVLLGVSLPQVPLLLQPQPHLPYALVFSPFVSLYLPHNRTDGSSLACTTTQQASTLNTHLIALSFLLPALTLMLILYPQCP</sequence>
<protein>
    <submittedName>
        <fullName evidence="2">Uncharacterized protein</fullName>
    </submittedName>
</protein>
<feature type="region of interest" description="Disordered" evidence="1">
    <location>
        <begin position="53"/>
        <end position="74"/>
    </location>
</feature>
<proteinExistence type="predicted"/>
<gene>
    <name evidence="2" type="ORF">GGX14DRAFT_563378</name>
</gene>
<organism evidence="2 3">
    <name type="scientific">Mycena pura</name>
    <dbReference type="NCBI Taxonomy" id="153505"/>
    <lineage>
        <taxon>Eukaryota</taxon>
        <taxon>Fungi</taxon>
        <taxon>Dikarya</taxon>
        <taxon>Basidiomycota</taxon>
        <taxon>Agaricomycotina</taxon>
        <taxon>Agaricomycetes</taxon>
        <taxon>Agaricomycetidae</taxon>
        <taxon>Agaricales</taxon>
        <taxon>Marasmiineae</taxon>
        <taxon>Mycenaceae</taxon>
        <taxon>Mycena</taxon>
    </lineage>
</organism>
<keyword evidence="3" id="KW-1185">Reference proteome</keyword>
<reference evidence="2" key="1">
    <citation type="submission" date="2023-03" db="EMBL/GenBank/DDBJ databases">
        <title>Massive genome expansion in bonnet fungi (Mycena s.s.) driven by repeated elements and novel gene families across ecological guilds.</title>
        <authorList>
            <consortium name="Lawrence Berkeley National Laboratory"/>
            <person name="Harder C.B."/>
            <person name="Miyauchi S."/>
            <person name="Viragh M."/>
            <person name="Kuo A."/>
            <person name="Thoen E."/>
            <person name="Andreopoulos B."/>
            <person name="Lu D."/>
            <person name="Skrede I."/>
            <person name="Drula E."/>
            <person name="Henrissat B."/>
            <person name="Morin E."/>
            <person name="Kohler A."/>
            <person name="Barry K."/>
            <person name="LaButti K."/>
            <person name="Morin E."/>
            <person name="Salamov A."/>
            <person name="Lipzen A."/>
            <person name="Mereny Z."/>
            <person name="Hegedus B."/>
            <person name="Baldrian P."/>
            <person name="Stursova M."/>
            <person name="Weitz H."/>
            <person name="Taylor A."/>
            <person name="Grigoriev I.V."/>
            <person name="Nagy L.G."/>
            <person name="Martin F."/>
            <person name="Kauserud H."/>
        </authorList>
    </citation>
    <scope>NUCLEOTIDE SEQUENCE</scope>
    <source>
        <strain evidence="2">9144</strain>
    </source>
</reference>
<dbReference type="AlphaFoldDB" id="A0AAD6VKC0"/>
<evidence type="ECO:0000256" key="1">
    <source>
        <dbReference type="SAM" id="MobiDB-lite"/>
    </source>
</evidence>
<dbReference type="EMBL" id="JARJCW010000019">
    <property type="protein sequence ID" value="KAJ7214562.1"/>
    <property type="molecule type" value="Genomic_DNA"/>
</dbReference>
<comment type="caution">
    <text evidence="2">The sequence shown here is derived from an EMBL/GenBank/DDBJ whole genome shotgun (WGS) entry which is preliminary data.</text>
</comment>
<dbReference type="Proteomes" id="UP001219525">
    <property type="component" value="Unassembled WGS sequence"/>
</dbReference>